<gene>
    <name evidence="2" type="ORF">EJ08DRAFT_222472</name>
</gene>
<dbReference type="PANTHER" id="PTHR33112">
    <property type="entry name" value="DOMAIN PROTEIN, PUTATIVE-RELATED"/>
    <property type="match status" value="1"/>
</dbReference>
<feature type="domain" description="Heterokaryon incompatibility" evidence="1">
    <location>
        <begin position="205"/>
        <end position="349"/>
    </location>
</feature>
<evidence type="ECO:0000259" key="1">
    <source>
        <dbReference type="Pfam" id="PF06985"/>
    </source>
</evidence>
<proteinExistence type="predicted"/>
<dbReference type="InterPro" id="IPR010730">
    <property type="entry name" value="HET"/>
</dbReference>
<evidence type="ECO:0000313" key="3">
    <source>
        <dbReference type="Proteomes" id="UP000800235"/>
    </source>
</evidence>
<protein>
    <submittedName>
        <fullName evidence="2">HET-domain-containing protein</fullName>
    </submittedName>
</protein>
<sequence>MPTCKYCSYITSPLLGDDHLEPGTGTSKHHESISALIESSQHCQSCSFFLNQLVLDIDEIKEAAEFGSPSPVSIETIVHRHARGRSLLAEDSLDFRIKVSSEGLPLSGEAGKVWHSDWLEYCTNKYPYASRPIWSSQNVTSLPLTQRCSVIKKWIKQCEDTHAHCNSERDNDFQRPARIIDVKTSGIHTVKLVPGHIALADNAPYIALSHCWGDKQIPQSTTTKSVLEYYDSITTSSLPRTFQDAISIVQHLNVQYLWIDSLCIIQDDAADWEKESAKMADIFRNAYAIVAAAAGHDSSGGCGVKIKPTVCIRIPSAVDPHHRKVFIRRRMNQQLKHSPLNARAWVLQELVLARRILHFMNDQIFWQCHELVESENGIRTSYPPVDARNRSLAMAVSPEYVFATAHGCGEPNLWWRWVVNFSRRSLSRRSDRLPAMAGLTKLYEKDSSDRPVIGLWKKDLLVHLTWTTTALWREIKPYRHPGAIPSWTWASLEDCSFATPDFSNSRKIAPRSEIIGIDIEYSGQPLTSPLNHGKIFLRCKVEERKLTSGDELHPDTRPGRLYQRNEIKDTTVHIITLFVWHPIVPQNWSAETDIVSINYESLVVEATARGSEYRRVGLLQHRERPMTPEVALDSWDGYMKETWGKLQEDDFGDRIICLV</sequence>
<keyword evidence="3" id="KW-1185">Reference proteome</keyword>
<evidence type="ECO:0000313" key="2">
    <source>
        <dbReference type="EMBL" id="KAF2436026.1"/>
    </source>
</evidence>
<dbReference type="PANTHER" id="PTHR33112:SF9">
    <property type="entry name" value="HETEROKARYON INCOMPATIBILITY DOMAIN-CONTAINING PROTEIN"/>
    <property type="match status" value="1"/>
</dbReference>
<dbReference type="AlphaFoldDB" id="A0A9P4U3W4"/>
<dbReference type="Proteomes" id="UP000800235">
    <property type="component" value="Unassembled WGS sequence"/>
</dbReference>
<organism evidence="2 3">
    <name type="scientific">Tothia fuscella</name>
    <dbReference type="NCBI Taxonomy" id="1048955"/>
    <lineage>
        <taxon>Eukaryota</taxon>
        <taxon>Fungi</taxon>
        <taxon>Dikarya</taxon>
        <taxon>Ascomycota</taxon>
        <taxon>Pezizomycotina</taxon>
        <taxon>Dothideomycetes</taxon>
        <taxon>Pleosporomycetidae</taxon>
        <taxon>Venturiales</taxon>
        <taxon>Cylindrosympodiaceae</taxon>
        <taxon>Tothia</taxon>
    </lineage>
</organism>
<reference evidence="2" key="1">
    <citation type="journal article" date="2020" name="Stud. Mycol.">
        <title>101 Dothideomycetes genomes: a test case for predicting lifestyles and emergence of pathogens.</title>
        <authorList>
            <person name="Haridas S."/>
            <person name="Albert R."/>
            <person name="Binder M."/>
            <person name="Bloem J."/>
            <person name="Labutti K."/>
            <person name="Salamov A."/>
            <person name="Andreopoulos B."/>
            <person name="Baker S."/>
            <person name="Barry K."/>
            <person name="Bills G."/>
            <person name="Bluhm B."/>
            <person name="Cannon C."/>
            <person name="Castanera R."/>
            <person name="Culley D."/>
            <person name="Daum C."/>
            <person name="Ezra D."/>
            <person name="Gonzalez J."/>
            <person name="Henrissat B."/>
            <person name="Kuo A."/>
            <person name="Liang C."/>
            <person name="Lipzen A."/>
            <person name="Lutzoni F."/>
            <person name="Magnuson J."/>
            <person name="Mondo S."/>
            <person name="Nolan M."/>
            <person name="Ohm R."/>
            <person name="Pangilinan J."/>
            <person name="Park H.-J."/>
            <person name="Ramirez L."/>
            <person name="Alfaro M."/>
            <person name="Sun H."/>
            <person name="Tritt A."/>
            <person name="Yoshinaga Y."/>
            <person name="Zwiers L.-H."/>
            <person name="Turgeon B."/>
            <person name="Goodwin S."/>
            <person name="Spatafora J."/>
            <person name="Crous P."/>
            <person name="Grigoriev I."/>
        </authorList>
    </citation>
    <scope>NUCLEOTIDE SEQUENCE</scope>
    <source>
        <strain evidence="2">CBS 130266</strain>
    </source>
</reference>
<dbReference type="Pfam" id="PF06985">
    <property type="entry name" value="HET"/>
    <property type="match status" value="1"/>
</dbReference>
<comment type="caution">
    <text evidence="2">The sequence shown here is derived from an EMBL/GenBank/DDBJ whole genome shotgun (WGS) entry which is preliminary data.</text>
</comment>
<name>A0A9P4U3W4_9PEZI</name>
<dbReference type="OrthoDB" id="3486565at2759"/>
<accession>A0A9P4U3W4</accession>
<dbReference type="EMBL" id="MU007011">
    <property type="protein sequence ID" value="KAF2436026.1"/>
    <property type="molecule type" value="Genomic_DNA"/>
</dbReference>